<dbReference type="GO" id="GO:0009821">
    <property type="term" value="P:alkaloid biosynthetic process"/>
    <property type="evidence" value="ECO:0007669"/>
    <property type="project" value="UniProtKB-ARBA"/>
</dbReference>
<dbReference type="CDD" id="cd11072">
    <property type="entry name" value="CYP71-like"/>
    <property type="match status" value="1"/>
</dbReference>
<dbReference type="FunFam" id="1.10.630.10:FF:000043">
    <property type="entry name" value="Cytochrome P450 99A2"/>
    <property type="match status" value="1"/>
</dbReference>
<dbReference type="GO" id="GO:0016705">
    <property type="term" value="F:oxidoreductase activity, acting on paired donors, with incorporation or reduction of molecular oxygen"/>
    <property type="evidence" value="ECO:0007669"/>
    <property type="project" value="InterPro"/>
</dbReference>
<dbReference type="InterPro" id="IPR017972">
    <property type="entry name" value="Cyt_P450_CS"/>
</dbReference>
<evidence type="ECO:0000256" key="3">
    <source>
        <dbReference type="ARBA" id="ARBA00022723"/>
    </source>
</evidence>
<evidence type="ECO:0000256" key="1">
    <source>
        <dbReference type="ARBA" id="ARBA00010617"/>
    </source>
</evidence>
<comment type="cofactor">
    <cofactor evidence="7">
        <name>heme</name>
        <dbReference type="ChEBI" id="CHEBI:30413"/>
    </cofactor>
</comment>
<feature type="signal peptide" evidence="9">
    <location>
        <begin position="1"/>
        <end position="20"/>
    </location>
</feature>
<dbReference type="InterPro" id="IPR001128">
    <property type="entry name" value="Cyt_P450"/>
</dbReference>
<accession>A0AAV1CGA1</accession>
<dbReference type="PRINTS" id="PR00463">
    <property type="entry name" value="EP450I"/>
</dbReference>
<feature type="binding site" description="axial binding residue" evidence="7">
    <location>
        <position position="435"/>
    </location>
    <ligand>
        <name>heme</name>
        <dbReference type="ChEBI" id="CHEBI:30413"/>
    </ligand>
    <ligandPart>
        <name>Fe</name>
        <dbReference type="ChEBI" id="CHEBI:18248"/>
    </ligandPart>
</feature>
<reference evidence="10" key="1">
    <citation type="submission" date="2023-03" db="EMBL/GenBank/DDBJ databases">
        <authorList>
            <person name="Julca I."/>
        </authorList>
    </citation>
    <scope>NUCLEOTIDE SEQUENCE</scope>
</reference>
<dbReference type="PRINTS" id="PR00385">
    <property type="entry name" value="P450"/>
</dbReference>
<evidence type="ECO:0000256" key="4">
    <source>
        <dbReference type="ARBA" id="ARBA00023002"/>
    </source>
</evidence>
<keyword evidence="2 7" id="KW-0349">Heme</keyword>
<dbReference type="GO" id="GO:0004497">
    <property type="term" value="F:monooxygenase activity"/>
    <property type="evidence" value="ECO:0007669"/>
    <property type="project" value="UniProtKB-KW"/>
</dbReference>
<evidence type="ECO:0000256" key="6">
    <source>
        <dbReference type="ARBA" id="ARBA00023033"/>
    </source>
</evidence>
<keyword evidence="5 7" id="KW-0408">Iron</keyword>
<name>A0AAV1CGA1_OLDCO</name>
<keyword evidence="4 8" id="KW-0560">Oxidoreductase</keyword>
<evidence type="ECO:0000256" key="7">
    <source>
        <dbReference type="PIRSR" id="PIRSR602401-1"/>
    </source>
</evidence>
<organism evidence="10 11">
    <name type="scientific">Oldenlandia corymbosa var. corymbosa</name>
    <dbReference type="NCBI Taxonomy" id="529605"/>
    <lineage>
        <taxon>Eukaryota</taxon>
        <taxon>Viridiplantae</taxon>
        <taxon>Streptophyta</taxon>
        <taxon>Embryophyta</taxon>
        <taxon>Tracheophyta</taxon>
        <taxon>Spermatophyta</taxon>
        <taxon>Magnoliopsida</taxon>
        <taxon>eudicotyledons</taxon>
        <taxon>Gunneridae</taxon>
        <taxon>Pentapetalae</taxon>
        <taxon>asterids</taxon>
        <taxon>lamiids</taxon>
        <taxon>Gentianales</taxon>
        <taxon>Rubiaceae</taxon>
        <taxon>Rubioideae</taxon>
        <taxon>Spermacoceae</taxon>
        <taxon>Hedyotis-Oldenlandia complex</taxon>
        <taxon>Oldenlandia</taxon>
    </lineage>
</organism>
<evidence type="ECO:0000256" key="9">
    <source>
        <dbReference type="SAM" id="SignalP"/>
    </source>
</evidence>
<dbReference type="PANTHER" id="PTHR47955:SF8">
    <property type="entry name" value="CYTOCHROME P450 71D11-LIKE"/>
    <property type="match status" value="1"/>
</dbReference>
<dbReference type="PANTHER" id="PTHR47955">
    <property type="entry name" value="CYTOCHROME P450 FAMILY 71 PROTEIN"/>
    <property type="match status" value="1"/>
</dbReference>
<dbReference type="GO" id="GO:0020037">
    <property type="term" value="F:heme binding"/>
    <property type="evidence" value="ECO:0007669"/>
    <property type="project" value="InterPro"/>
</dbReference>
<dbReference type="SUPFAM" id="SSF48264">
    <property type="entry name" value="Cytochrome P450"/>
    <property type="match status" value="1"/>
</dbReference>
<dbReference type="Pfam" id="PF00067">
    <property type="entry name" value="p450"/>
    <property type="match status" value="1"/>
</dbReference>
<keyword evidence="6 8" id="KW-0503">Monooxygenase</keyword>
<feature type="chain" id="PRO_5043953835" evidence="9">
    <location>
        <begin position="21"/>
        <end position="496"/>
    </location>
</feature>
<dbReference type="InterPro" id="IPR002401">
    <property type="entry name" value="Cyt_P450_E_grp-I"/>
</dbReference>
<dbReference type="Gene3D" id="1.10.630.10">
    <property type="entry name" value="Cytochrome P450"/>
    <property type="match status" value="1"/>
</dbReference>
<keyword evidence="11" id="KW-1185">Reference proteome</keyword>
<evidence type="ECO:0000256" key="2">
    <source>
        <dbReference type="ARBA" id="ARBA00022617"/>
    </source>
</evidence>
<comment type="similarity">
    <text evidence="1 8">Belongs to the cytochrome P450 family.</text>
</comment>
<dbReference type="EMBL" id="OX459119">
    <property type="protein sequence ID" value="CAI9094694.1"/>
    <property type="molecule type" value="Genomic_DNA"/>
</dbReference>
<sequence>MQFFIFLFALFLLLLPFLLLKNVFQNRESRNLLPPGPRKLPFIGNLHQMVGSLPHQTLQKLAQKYGPLMHLQLGELSTIVVSSPKLAKEVLQTNSLAFANRPNLTVAQIMLYNSLGVTFSPYGDYWRQMRQIYVVELLNSKSIQSLFHIMDDELSNLRKSIESQKGKPIFLSQLILSYLNSTISRATVGRICNDQSSLIAATMEAAKLAGIFNLEDLYPSIKFLRLFSRVKTKLEKLYKKLDVILEDIIISHEKDKANLMEEDILDVLLRLEKKNDFQFPITRNHIKAIIFELSVAGTITSSVIVEWAMSEMVKDPSILEKAQAEVRQALRGKEKIDGSDIQGLKYLKWVIKETFRLHPPGPLLAPREAREQCEIQGYVIPVGTVTLVNAWAIGRDPEYWNDPEVFKPERFESTSIDFTGNNFELIPFGAGRRMCPGINFGVTNVELLLAQLLYHFDWELPDGMKPEELDMFESFGAAASRKNELCLHAKLYVPNP</sequence>
<dbReference type="AlphaFoldDB" id="A0AAV1CGA1"/>
<proteinExistence type="inferred from homology"/>
<keyword evidence="3 7" id="KW-0479">Metal-binding</keyword>
<evidence type="ECO:0000313" key="11">
    <source>
        <dbReference type="Proteomes" id="UP001161247"/>
    </source>
</evidence>
<evidence type="ECO:0000313" key="10">
    <source>
        <dbReference type="EMBL" id="CAI9094694.1"/>
    </source>
</evidence>
<gene>
    <name evidence="10" type="ORF">OLC1_LOCUS5803</name>
</gene>
<dbReference type="GO" id="GO:0005506">
    <property type="term" value="F:iron ion binding"/>
    <property type="evidence" value="ECO:0007669"/>
    <property type="project" value="InterPro"/>
</dbReference>
<evidence type="ECO:0000256" key="5">
    <source>
        <dbReference type="ARBA" id="ARBA00023004"/>
    </source>
</evidence>
<keyword evidence="9" id="KW-0732">Signal</keyword>
<dbReference type="InterPro" id="IPR036396">
    <property type="entry name" value="Cyt_P450_sf"/>
</dbReference>
<protein>
    <submittedName>
        <fullName evidence="10">OLC1v1030476C1</fullName>
    </submittedName>
</protein>
<dbReference type="Proteomes" id="UP001161247">
    <property type="component" value="Chromosome 2"/>
</dbReference>
<dbReference type="PROSITE" id="PS00086">
    <property type="entry name" value="CYTOCHROME_P450"/>
    <property type="match status" value="1"/>
</dbReference>
<evidence type="ECO:0000256" key="8">
    <source>
        <dbReference type="RuleBase" id="RU000461"/>
    </source>
</evidence>